<keyword evidence="2" id="KW-0548">Nucleotidyltransferase</keyword>
<feature type="non-terminal residue" evidence="2">
    <location>
        <position position="1"/>
    </location>
</feature>
<dbReference type="GO" id="GO:0003964">
    <property type="term" value="F:RNA-directed DNA polymerase activity"/>
    <property type="evidence" value="ECO:0007669"/>
    <property type="project" value="UniProtKB-KW"/>
</dbReference>
<protein>
    <submittedName>
        <fullName evidence="2">Reverse transcriptase</fullName>
    </submittedName>
</protein>
<organism evidence="2">
    <name type="scientific">Candida albicans</name>
    <name type="common">Yeast</name>
    <dbReference type="NCBI Taxonomy" id="5476"/>
    <lineage>
        <taxon>Eukaryota</taxon>
        <taxon>Fungi</taxon>
        <taxon>Dikarya</taxon>
        <taxon>Ascomycota</taxon>
        <taxon>Saccharomycotina</taxon>
        <taxon>Pichiomycetes</taxon>
        <taxon>Debaryomycetaceae</taxon>
        <taxon>Candida/Lodderomyces clade</taxon>
        <taxon>Candida</taxon>
    </lineage>
</organism>
<evidence type="ECO:0000259" key="1">
    <source>
        <dbReference type="Pfam" id="PF07727"/>
    </source>
</evidence>
<evidence type="ECO:0000313" key="2">
    <source>
        <dbReference type="EMBL" id="AAF25884.1"/>
    </source>
</evidence>
<gene>
    <name evidence="2" type="primary">pol</name>
</gene>
<sequence>WAYLNASLESTDGAVYLRPPRGFDDDPTTCWKARRAIYGLRQSGFLWNIHLQKLLQEMGLKQTQSNPNLFFSNNNGDHLFVGVYVDDI</sequence>
<feature type="domain" description="Reverse transcriptase Ty1/copia-type" evidence="1">
    <location>
        <begin position="2"/>
        <end position="88"/>
    </location>
</feature>
<dbReference type="InterPro" id="IPR013103">
    <property type="entry name" value="RVT_2"/>
</dbReference>
<dbReference type="Pfam" id="PF07727">
    <property type="entry name" value="RVT_2"/>
    <property type="match status" value="1"/>
</dbReference>
<dbReference type="AlphaFoldDB" id="Q9P8T9"/>
<keyword evidence="2" id="KW-0808">Transferase</keyword>
<keyword evidence="2" id="KW-0695">RNA-directed DNA polymerase</keyword>
<dbReference type="EMBL" id="AF210772">
    <property type="protein sequence ID" value="AAF25884.1"/>
    <property type="molecule type" value="Genomic_DNA"/>
</dbReference>
<reference evidence="2" key="1">
    <citation type="submission" date="1999-12" db="EMBL/GenBank/DDBJ databases">
        <title>Transposable elements of Candida albicans.</title>
        <authorList>
            <person name="Goodwin T.J.D."/>
        </authorList>
    </citation>
    <scope>NUCLEOTIDE SEQUENCE</scope>
    <source>
        <strain evidence="2">ATCC10261</strain>
    </source>
</reference>
<name>Q9P8T9_CANAX</name>
<accession>Q9P8T9</accession>
<feature type="non-terminal residue" evidence="2">
    <location>
        <position position="88"/>
    </location>
</feature>
<proteinExistence type="predicted"/>